<dbReference type="Proteomes" id="UP001193748">
    <property type="component" value="Unassembled WGS sequence"/>
</dbReference>
<comment type="caution">
    <text evidence="1">The sequence shown here is derived from an EMBL/GenBank/DDBJ whole genome shotgun (WGS) entry which is preliminary data.</text>
</comment>
<protein>
    <submittedName>
        <fullName evidence="1">Uncharacterized protein</fullName>
    </submittedName>
</protein>
<gene>
    <name evidence="1" type="ORF">B0H41_000378</name>
</gene>
<reference evidence="1" key="1">
    <citation type="submission" date="2020-05" db="EMBL/GenBank/DDBJ databases">
        <authorList>
            <person name="Brown S."/>
            <person name="Huntemann M."/>
            <person name="Clum A."/>
            <person name="Spunde A."/>
            <person name="Palaniappan K."/>
            <person name="Ritter S."/>
            <person name="Mikhailova N."/>
            <person name="Chen I.-M."/>
            <person name="Stamatis D."/>
            <person name="Reddy T."/>
            <person name="O'Malley R."/>
            <person name="Daum C."/>
            <person name="Shapiro N."/>
            <person name="Ivanova N."/>
            <person name="Kyrpides N."/>
            <person name="Woyke T."/>
        </authorList>
    </citation>
    <scope>NUCLEOTIDE SEQUENCE</scope>
    <source>
        <strain evidence="1">DJ080</strain>
    </source>
</reference>
<sequence>MIVAIGISKSLYLRHKILDDIRSVYGCWYVVKWIKIFDTDRDIIKAKSFIVQSNVVKSHIKVKDLKNREPMNV</sequence>
<organism evidence="1 2">
    <name type="scientific">Clostridium beijerinckii</name>
    <name type="common">Clostridium MP</name>
    <dbReference type="NCBI Taxonomy" id="1520"/>
    <lineage>
        <taxon>Bacteria</taxon>
        <taxon>Bacillati</taxon>
        <taxon>Bacillota</taxon>
        <taxon>Clostridia</taxon>
        <taxon>Eubacteriales</taxon>
        <taxon>Clostridiaceae</taxon>
        <taxon>Clostridium</taxon>
    </lineage>
</organism>
<evidence type="ECO:0000313" key="2">
    <source>
        <dbReference type="Proteomes" id="UP001193748"/>
    </source>
</evidence>
<dbReference type="AlphaFoldDB" id="A0AAX0AVV1"/>
<reference evidence="1" key="2">
    <citation type="journal article" date="2022" name="Nat. Biotechnol.">
        <title>Carbon-negative production of acetone and isopropanol by gas fermentation at industrial pilot scale.</title>
        <authorList>
            <person name="Liew F.E."/>
            <person name="Nogle R."/>
            <person name="Abdalla T."/>
            <person name="Rasor B.J."/>
            <person name="Canter C."/>
            <person name="Jensen R.O."/>
            <person name="Wang L."/>
            <person name="Strutz J."/>
            <person name="Chirania P."/>
            <person name="De Tissera S."/>
            <person name="Mueller A.P."/>
            <person name="Ruan Z."/>
            <person name="Gao A."/>
            <person name="Tran L."/>
            <person name="Engle N.L."/>
            <person name="Bromley J.C."/>
            <person name="Daniell J."/>
            <person name="Conrado R."/>
            <person name="Tschaplinski T.J."/>
            <person name="Giannone R.J."/>
            <person name="Hettich R.L."/>
            <person name="Karim A.S."/>
            <person name="Simpson S.D."/>
            <person name="Brown S.D."/>
            <person name="Leang C."/>
            <person name="Jewett M.C."/>
            <person name="Kopke M."/>
        </authorList>
    </citation>
    <scope>NUCLEOTIDE SEQUENCE</scope>
    <source>
        <strain evidence="1">DJ080</strain>
    </source>
</reference>
<proteinExistence type="predicted"/>
<name>A0AAX0AVV1_CLOBE</name>
<evidence type="ECO:0000313" key="1">
    <source>
        <dbReference type="EMBL" id="NRT86699.1"/>
    </source>
</evidence>
<accession>A0AAX0AVV1</accession>
<dbReference type="EMBL" id="JABSWW010000001">
    <property type="protein sequence ID" value="NRT86699.1"/>
    <property type="molecule type" value="Genomic_DNA"/>
</dbReference>